<keyword evidence="14" id="KW-0443">Lipid metabolism</keyword>
<evidence type="ECO:0000256" key="7">
    <source>
        <dbReference type="ARBA" id="ARBA00022778"/>
    </source>
</evidence>
<evidence type="ECO:0000256" key="4">
    <source>
        <dbReference type="ARBA" id="ARBA00022516"/>
    </source>
</evidence>
<evidence type="ECO:0000256" key="16">
    <source>
        <dbReference type="ARBA" id="ARBA00023166"/>
    </source>
</evidence>
<evidence type="ECO:0000256" key="18">
    <source>
        <dbReference type="ARBA" id="ARBA00038851"/>
    </source>
</evidence>
<keyword evidence="4" id="KW-0444">Lipid biosynthesis</keyword>
<feature type="transmembrane region" description="Helical" evidence="24">
    <location>
        <begin position="267"/>
        <end position="286"/>
    </location>
</feature>
<feature type="transmembrane region" description="Helical" evidence="24">
    <location>
        <begin position="53"/>
        <end position="75"/>
    </location>
</feature>
<dbReference type="GO" id="GO:0016132">
    <property type="term" value="P:brassinosteroid biosynthetic process"/>
    <property type="evidence" value="ECO:0007669"/>
    <property type="project" value="TreeGrafter"/>
</dbReference>
<dbReference type="FunFam" id="1.20.120.1630:FF:000004">
    <property type="entry name" value="7-dehydrocholesterol reductase"/>
    <property type="match status" value="1"/>
</dbReference>
<reference evidence="25" key="1">
    <citation type="submission" date="2020-05" db="EMBL/GenBank/DDBJ databases">
        <title>Phylogenomic resolution of chytrid fungi.</title>
        <authorList>
            <person name="Stajich J.E."/>
            <person name="Amses K."/>
            <person name="Simmons R."/>
            <person name="Seto K."/>
            <person name="Myers J."/>
            <person name="Bonds A."/>
            <person name="Quandt C.A."/>
            <person name="Barry K."/>
            <person name="Liu P."/>
            <person name="Grigoriev I."/>
            <person name="Longcore J.E."/>
            <person name="James T.Y."/>
        </authorList>
    </citation>
    <scope>NUCLEOTIDE SEQUENCE</scope>
    <source>
        <strain evidence="25">JEL0379</strain>
    </source>
</reference>
<protein>
    <recommendedName>
        <fullName evidence="19">7-dehydrocholesterol reductase</fullName>
        <ecNumber evidence="18">1.3.1.21</ecNumber>
    </recommendedName>
    <alternativeName>
        <fullName evidence="20">Sterol Delta(7)-reductase</fullName>
    </alternativeName>
</protein>
<feature type="transmembrane region" description="Helical" evidence="24">
    <location>
        <begin position="147"/>
        <end position="169"/>
    </location>
</feature>
<evidence type="ECO:0000256" key="15">
    <source>
        <dbReference type="ARBA" id="ARBA00023136"/>
    </source>
</evidence>
<dbReference type="PANTHER" id="PTHR21257">
    <property type="entry name" value="DELTA(14)-STEROL REDUCTASE"/>
    <property type="match status" value="1"/>
</dbReference>
<dbReference type="AlphaFoldDB" id="A0AAD5XQK8"/>
<keyword evidence="17" id="KW-0753">Steroid metabolism</keyword>
<evidence type="ECO:0000256" key="8">
    <source>
        <dbReference type="ARBA" id="ARBA00022824"/>
    </source>
</evidence>
<evidence type="ECO:0000256" key="9">
    <source>
        <dbReference type="ARBA" id="ARBA00022857"/>
    </source>
</evidence>
<sequence length="480" mass="54045">MALGAEGSLRQRAADATKRSATTAKEAVTTVAGDRPEGSQVGKTWGRARDVSTLNVLICGTIMLTCPLLVIYTWMSCSSFGCSLAAPVEKALAKGVWTLVEEDFPTPTADGFKLYFAWLGFQALLYSYLPGKIGYGQMTPAGFTLPYIVNGLLAWTVTHALFIGSSLGLGLFPASIIHDNWGSLLVASNVYGYFLTVFCYLKAHVAPTHATDRKFSGSAIYDLYMGIEFNPRFGKYFDFKLFHNGRPGIVAWTLINFSFAAAQYQRIGYVTNSMVLLNFLHAVYVLDFFVNEDWYLRTIDIAHDHFGFYLSWGDSVWLPFMYTLQSHFLVRNPVDMSWPYFSFVLALGLAGYYIFRAVNHQKDIVRRTDGQCTIWGKPAKVIRTEFITSDGKVHRSLLLCSGFWGLSRHFNYVGDLTISLAMCLTCGFNGGALPYFYIVYMTILLLQRISRDQERCKGKYGKYWEQYSAAVPYKLIPYIY</sequence>
<evidence type="ECO:0000256" key="11">
    <source>
        <dbReference type="ARBA" id="ARBA00022989"/>
    </source>
</evidence>
<evidence type="ECO:0000256" key="2">
    <source>
        <dbReference type="ARBA" id="ARBA00004770"/>
    </source>
</evidence>
<dbReference type="Gene3D" id="1.20.120.1630">
    <property type="match status" value="1"/>
</dbReference>
<evidence type="ECO:0000256" key="14">
    <source>
        <dbReference type="ARBA" id="ARBA00023098"/>
    </source>
</evidence>
<evidence type="ECO:0000256" key="20">
    <source>
        <dbReference type="ARBA" id="ARBA00042688"/>
    </source>
</evidence>
<comment type="pathway">
    <text evidence="2">Steroid biosynthesis; cholesterol biosynthesis.</text>
</comment>
<keyword evidence="16" id="KW-1207">Sterol metabolism</keyword>
<keyword evidence="5" id="KW-0153">Cholesterol metabolism</keyword>
<keyword evidence="13" id="KW-0756">Sterol biosynthesis</keyword>
<comment type="caution">
    <text evidence="25">The sequence shown here is derived from an EMBL/GenBank/DDBJ whole genome shotgun (WGS) entry which is preliminary data.</text>
</comment>
<dbReference type="Pfam" id="PF01222">
    <property type="entry name" value="ERG4_ERG24"/>
    <property type="match status" value="1"/>
</dbReference>
<keyword evidence="7" id="KW-0152">Cholesterol biosynthesis</keyword>
<keyword evidence="15 24" id="KW-0472">Membrane</keyword>
<keyword evidence="9" id="KW-0521">NADP</keyword>
<feature type="transmembrane region" description="Helical" evidence="24">
    <location>
        <begin position="336"/>
        <end position="355"/>
    </location>
</feature>
<feature type="region of interest" description="Disordered" evidence="23">
    <location>
        <begin position="1"/>
        <end position="43"/>
    </location>
</feature>
<keyword evidence="12" id="KW-0560">Oxidoreductase</keyword>
<feature type="transmembrane region" description="Helical" evidence="24">
    <location>
        <begin position="115"/>
        <end position="135"/>
    </location>
</feature>
<keyword evidence="10" id="KW-0752">Steroid biosynthesis</keyword>
<dbReference type="PROSITE" id="PS01017">
    <property type="entry name" value="STEROL_REDUCT_1"/>
    <property type="match status" value="1"/>
</dbReference>
<dbReference type="InterPro" id="IPR018083">
    <property type="entry name" value="Sterol_reductase_CS"/>
</dbReference>
<dbReference type="GO" id="GO:0005789">
    <property type="term" value="C:endoplasmic reticulum membrane"/>
    <property type="evidence" value="ECO:0007669"/>
    <property type="project" value="UniProtKB-SubCell"/>
</dbReference>
<evidence type="ECO:0000256" key="23">
    <source>
        <dbReference type="SAM" id="MobiDB-lite"/>
    </source>
</evidence>
<comment type="similarity">
    <text evidence="3">Belongs to the ERG4/ERG24 family.</text>
</comment>
<accession>A0AAD5XQK8</accession>
<organism evidence="25 26">
    <name type="scientific">Geranomyces variabilis</name>
    <dbReference type="NCBI Taxonomy" id="109894"/>
    <lineage>
        <taxon>Eukaryota</taxon>
        <taxon>Fungi</taxon>
        <taxon>Fungi incertae sedis</taxon>
        <taxon>Chytridiomycota</taxon>
        <taxon>Chytridiomycota incertae sedis</taxon>
        <taxon>Chytridiomycetes</taxon>
        <taxon>Spizellomycetales</taxon>
        <taxon>Powellomycetaceae</taxon>
        <taxon>Geranomyces</taxon>
    </lineage>
</organism>
<evidence type="ECO:0000256" key="5">
    <source>
        <dbReference type="ARBA" id="ARBA00022548"/>
    </source>
</evidence>
<dbReference type="PANTHER" id="PTHR21257:SF38">
    <property type="entry name" value="7-DEHYDROCHOLESTEROL REDUCTASE"/>
    <property type="match status" value="1"/>
</dbReference>
<keyword evidence="8" id="KW-0256">Endoplasmic reticulum</keyword>
<evidence type="ECO:0000256" key="13">
    <source>
        <dbReference type="ARBA" id="ARBA00023011"/>
    </source>
</evidence>
<evidence type="ECO:0000256" key="6">
    <source>
        <dbReference type="ARBA" id="ARBA00022692"/>
    </source>
</evidence>
<feature type="compositionally biased region" description="Low complexity" evidence="23">
    <location>
        <begin position="21"/>
        <end position="32"/>
    </location>
</feature>
<keyword evidence="26" id="KW-1185">Reference proteome</keyword>
<keyword evidence="6 24" id="KW-0812">Transmembrane</keyword>
<feature type="transmembrane region" description="Helical" evidence="24">
    <location>
        <begin position="418"/>
        <end position="446"/>
    </location>
</feature>
<comment type="catalytic activity">
    <reaction evidence="22">
        <text>7-dehydrodesmosterol + NADPH + H(+) = desmosterol + NADP(+)</text>
        <dbReference type="Rhea" id="RHEA:46740"/>
        <dbReference type="ChEBI" id="CHEBI:15378"/>
        <dbReference type="ChEBI" id="CHEBI:17737"/>
        <dbReference type="ChEBI" id="CHEBI:27910"/>
        <dbReference type="ChEBI" id="CHEBI:57783"/>
        <dbReference type="ChEBI" id="CHEBI:58349"/>
    </reaction>
    <physiologicalReaction direction="left-to-right" evidence="22">
        <dbReference type="Rhea" id="RHEA:46741"/>
    </physiologicalReaction>
</comment>
<evidence type="ECO:0000313" key="25">
    <source>
        <dbReference type="EMBL" id="KAJ3175234.1"/>
    </source>
</evidence>
<dbReference type="GO" id="GO:0047598">
    <property type="term" value="F:7-dehydrocholesterol reductase activity"/>
    <property type="evidence" value="ECO:0007669"/>
    <property type="project" value="UniProtKB-EC"/>
</dbReference>
<evidence type="ECO:0000256" key="12">
    <source>
        <dbReference type="ARBA" id="ARBA00023002"/>
    </source>
</evidence>
<evidence type="ECO:0000256" key="21">
    <source>
        <dbReference type="ARBA" id="ARBA00047795"/>
    </source>
</evidence>
<dbReference type="Proteomes" id="UP001212152">
    <property type="component" value="Unassembled WGS sequence"/>
</dbReference>
<evidence type="ECO:0000256" key="17">
    <source>
        <dbReference type="ARBA" id="ARBA00023221"/>
    </source>
</evidence>
<evidence type="ECO:0000256" key="24">
    <source>
        <dbReference type="SAM" id="Phobius"/>
    </source>
</evidence>
<dbReference type="GO" id="GO:0006695">
    <property type="term" value="P:cholesterol biosynthetic process"/>
    <property type="evidence" value="ECO:0007669"/>
    <property type="project" value="UniProtKB-KW"/>
</dbReference>
<feature type="transmembrane region" description="Helical" evidence="24">
    <location>
        <begin position="181"/>
        <end position="201"/>
    </location>
</feature>
<name>A0AAD5XQK8_9FUNG</name>
<keyword evidence="11 24" id="KW-1133">Transmembrane helix</keyword>
<comment type="catalytic activity">
    <reaction evidence="21">
        <text>cholesterol + NADP(+) = 7-dehydrocholesterol + NADPH + H(+)</text>
        <dbReference type="Rhea" id="RHEA:23984"/>
        <dbReference type="ChEBI" id="CHEBI:15378"/>
        <dbReference type="ChEBI" id="CHEBI:16113"/>
        <dbReference type="ChEBI" id="CHEBI:17759"/>
        <dbReference type="ChEBI" id="CHEBI:57783"/>
        <dbReference type="ChEBI" id="CHEBI:58349"/>
        <dbReference type="EC" id="1.3.1.21"/>
    </reaction>
    <physiologicalReaction direction="right-to-left" evidence="21">
        <dbReference type="Rhea" id="RHEA:23986"/>
    </physiologicalReaction>
</comment>
<proteinExistence type="inferred from homology"/>
<dbReference type="EC" id="1.3.1.21" evidence="18"/>
<evidence type="ECO:0000256" key="22">
    <source>
        <dbReference type="ARBA" id="ARBA00047826"/>
    </source>
</evidence>
<evidence type="ECO:0000313" key="26">
    <source>
        <dbReference type="Proteomes" id="UP001212152"/>
    </source>
</evidence>
<evidence type="ECO:0000256" key="10">
    <source>
        <dbReference type="ARBA" id="ARBA00022955"/>
    </source>
</evidence>
<gene>
    <name evidence="25" type="ORF">HDU87_006316</name>
</gene>
<evidence type="ECO:0000256" key="3">
    <source>
        <dbReference type="ARBA" id="ARBA00005402"/>
    </source>
</evidence>
<evidence type="ECO:0000256" key="19">
    <source>
        <dbReference type="ARBA" id="ARBA00039984"/>
    </source>
</evidence>
<dbReference type="InterPro" id="IPR001171">
    <property type="entry name" value="ERG24_DHCR-like"/>
</dbReference>
<comment type="subcellular location">
    <subcellularLocation>
        <location evidence="1">Endoplasmic reticulum membrane</location>
        <topology evidence="1">Multi-pass membrane protein</topology>
    </subcellularLocation>
</comment>
<dbReference type="EMBL" id="JADGJQ010000054">
    <property type="protein sequence ID" value="KAJ3175234.1"/>
    <property type="molecule type" value="Genomic_DNA"/>
</dbReference>
<evidence type="ECO:0000256" key="1">
    <source>
        <dbReference type="ARBA" id="ARBA00004477"/>
    </source>
</evidence>